<dbReference type="AlphaFoldDB" id="A0A2T2ZUN1"/>
<evidence type="ECO:0000313" key="3">
    <source>
        <dbReference type="Proteomes" id="UP000241462"/>
    </source>
</evidence>
<dbReference type="Proteomes" id="UP000241462">
    <property type="component" value="Unassembled WGS sequence"/>
</dbReference>
<dbReference type="EMBL" id="KZ678673">
    <property type="protein sequence ID" value="PSR77129.1"/>
    <property type="molecule type" value="Genomic_DNA"/>
</dbReference>
<evidence type="ECO:0000313" key="2">
    <source>
        <dbReference type="EMBL" id="PSR77129.1"/>
    </source>
</evidence>
<organism evidence="2 3">
    <name type="scientific">Coniella lustricola</name>
    <dbReference type="NCBI Taxonomy" id="2025994"/>
    <lineage>
        <taxon>Eukaryota</taxon>
        <taxon>Fungi</taxon>
        <taxon>Dikarya</taxon>
        <taxon>Ascomycota</taxon>
        <taxon>Pezizomycotina</taxon>
        <taxon>Sordariomycetes</taxon>
        <taxon>Sordariomycetidae</taxon>
        <taxon>Diaporthales</taxon>
        <taxon>Schizoparmaceae</taxon>
        <taxon>Coniella</taxon>
    </lineage>
</organism>
<evidence type="ECO:0000256" key="1">
    <source>
        <dbReference type="SAM" id="MobiDB-lite"/>
    </source>
</evidence>
<dbReference type="STRING" id="2025994.A0A2T2ZUN1"/>
<dbReference type="InParanoid" id="A0A2T2ZUN1"/>
<sequence length="124" mass="12258">MTFNDLAAMGLLNDGSGRRHHHHHGGDDGISGGIDDGDDGAVHNGNGSAGRDSVGMGDILDDSENVDLGFGLGWEGLHHDFSDGQQYDLFDGFFFGGQQGGGGAGGGGGGSGGGMGMGMGMGGM</sequence>
<proteinExistence type="predicted"/>
<dbReference type="OrthoDB" id="5373550at2759"/>
<protein>
    <submittedName>
        <fullName evidence="2">Uncharacterized protein</fullName>
    </submittedName>
</protein>
<reference evidence="2 3" key="1">
    <citation type="journal article" date="2018" name="Mycol. Prog.">
        <title>Coniella lustricola, a new species from submerged detritus.</title>
        <authorList>
            <person name="Raudabaugh D.B."/>
            <person name="Iturriaga T."/>
            <person name="Carver A."/>
            <person name="Mondo S."/>
            <person name="Pangilinan J."/>
            <person name="Lipzen A."/>
            <person name="He G."/>
            <person name="Amirebrahimi M."/>
            <person name="Grigoriev I.V."/>
            <person name="Miller A.N."/>
        </authorList>
    </citation>
    <scope>NUCLEOTIDE SEQUENCE [LARGE SCALE GENOMIC DNA]</scope>
    <source>
        <strain evidence="2 3">B22-T-1</strain>
    </source>
</reference>
<keyword evidence="3" id="KW-1185">Reference proteome</keyword>
<gene>
    <name evidence="2" type="ORF">BD289DRAFT_445825</name>
</gene>
<name>A0A2T2ZUN1_9PEZI</name>
<accession>A0A2T2ZUN1</accession>
<feature type="region of interest" description="Disordered" evidence="1">
    <location>
        <begin position="17"/>
        <end position="57"/>
    </location>
</feature>